<dbReference type="GO" id="GO:0003700">
    <property type="term" value="F:DNA-binding transcription factor activity"/>
    <property type="evidence" value="ECO:0007669"/>
    <property type="project" value="TreeGrafter"/>
</dbReference>
<dbReference type="PROSITE" id="PS50042">
    <property type="entry name" value="CNMP_BINDING_3"/>
    <property type="match status" value="1"/>
</dbReference>
<dbReference type="Proteomes" id="UP000242700">
    <property type="component" value="Unassembled WGS sequence"/>
</dbReference>
<dbReference type="PROSITE" id="PS51063">
    <property type="entry name" value="HTH_CRP_2"/>
    <property type="match status" value="1"/>
</dbReference>
<evidence type="ECO:0000256" key="5">
    <source>
        <dbReference type="ARBA" id="ARBA00023163"/>
    </source>
</evidence>
<dbReference type="PANTHER" id="PTHR24567">
    <property type="entry name" value="CRP FAMILY TRANSCRIPTIONAL REGULATORY PROTEIN"/>
    <property type="match status" value="1"/>
</dbReference>
<dbReference type="EMBL" id="FNFI01000015">
    <property type="protein sequence ID" value="SDK72953.1"/>
    <property type="molecule type" value="Genomic_DNA"/>
</dbReference>
<evidence type="ECO:0000313" key="11">
    <source>
        <dbReference type="Proteomes" id="UP001519348"/>
    </source>
</evidence>
<dbReference type="RefSeq" id="WP_176760672.1">
    <property type="nucleotide sequence ID" value="NZ_BMCN01000001.1"/>
</dbReference>
<keyword evidence="4" id="KW-0010">Activator</keyword>
<name>A0A1G9E9Y6_9STAP</name>
<dbReference type="InterPro" id="IPR050397">
    <property type="entry name" value="Env_Response_Regulators"/>
</dbReference>
<dbReference type="SMART" id="SM00100">
    <property type="entry name" value="cNMP"/>
    <property type="match status" value="1"/>
</dbReference>
<dbReference type="InterPro" id="IPR014710">
    <property type="entry name" value="RmlC-like_jellyroll"/>
</dbReference>
<dbReference type="InterPro" id="IPR000595">
    <property type="entry name" value="cNMP-bd_dom"/>
</dbReference>
<evidence type="ECO:0000313" key="8">
    <source>
        <dbReference type="EMBL" id="MBP1951278.1"/>
    </source>
</evidence>
<dbReference type="PANTHER" id="PTHR24567:SF74">
    <property type="entry name" value="HTH-TYPE TRANSCRIPTIONAL REGULATOR ARCR"/>
    <property type="match status" value="1"/>
</dbReference>
<dbReference type="InterPro" id="IPR036388">
    <property type="entry name" value="WH-like_DNA-bd_sf"/>
</dbReference>
<dbReference type="SUPFAM" id="SSF51206">
    <property type="entry name" value="cAMP-binding domain-like"/>
    <property type="match status" value="1"/>
</dbReference>
<evidence type="ECO:0000259" key="7">
    <source>
        <dbReference type="PROSITE" id="PS51063"/>
    </source>
</evidence>
<dbReference type="GO" id="GO:0003677">
    <property type="term" value="F:DNA binding"/>
    <property type="evidence" value="ECO:0007669"/>
    <property type="project" value="UniProtKB-KW"/>
</dbReference>
<dbReference type="SMART" id="SM00419">
    <property type="entry name" value="HTH_CRP"/>
    <property type="match status" value="1"/>
</dbReference>
<keyword evidence="11" id="KW-1185">Reference proteome</keyword>
<evidence type="ECO:0000256" key="3">
    <source>
        <dbReference type="ARBA" id="ARBA00023125"/>
    </source>
</evidence>
<keyword evidence="2" id="KW-0805">Transcription regulation</keyword>
<dbReference type="Pfam" id="PF13545">
    <property type="entry name" value="HTH_Crp_2"/>
    <property type="match status" value="1"/>
</dbReference>
<dbReference type="PRINTS" id="PR00034">
    <property type="entry name" value="HTHCRP"/>
</dbReference>
<keyword evidence="3" id="KW-0238">DNA-binding</keyword>
<dbReference type="Pfam" id="PF00027">
    <property type="entry name" value="cNMP_binding"/>
    <property type="match status" value="1"/>
</dbReference>
<dbReference type="SUPFAM" id="SSF46785">
    <property type="entry name" value="Winged helix' DNA-binding domain"/>
    <property type="match status" value="1"/>
</dbReference>
<sequence length="228" mass="26334">MIKDLISQITIFNTLTDSEQEEIAKITHVRAFHKSNHLFYQQDEMKYFFFILEGNIKIYRISSGGREQIVNFFGAGEMVPHHAIFRDDPYPANAVSMNETTVLMISKQDFETLLKNQSDIMMKMFKYLGSMIVDLQNRLYDKILHPADEQLLRSILRLAGSYGEDIDENNSLITLRVTKQDIGSMIGLSRETVSRNISLFKKLGLMYENKEGFIILNTGKINDYITVK</sequence>
<protein>
    <recommendedName>
        <fullName evidence="1">HTH-type transcriptional regulator ArcR</fullName>
    </recommendedName>
</protein>
<organism evidence="9 10">
    <name type="scientific">Jeotgalicoccus aerolatus</name>
    <dbReference type="NCBI Taxonomy" id="709510"/>
    <lineage>
        <taxon>Bacteria</taxon>
        <taxon>Bacillati</taxon>
        <taxon>Bacillota</taxon>
        <taxon>Bacilli</taxon>
        <taxon>Bacillales</taxon>
        <taxon>Staphylococcaceae</taxon>
        <taxon>Jeotgalicoccus</taxon>
    </lineage>
</organism>
<dbReference type="Gene3D" id="2.60.120.10">
    <property type="entry name" value="Jelly Rolls"/>
    <property type="match status" value="1"/>
</dbReference>
<evidence type="ECO:0000313" key="10">
    <source>
        <dbReference type="Proteomes" id="UP000242700"/>
    </source>
</evidence>
<evidence type="ECO:0000313" key="9">
    <source>
        <dbReference type="EMBL" id="SDK72953.1"/>
    </source>
</evidence>
<dbReference type="InterPro" id="IPR036390">
    <property type="entry name" value="WH_DNA-bd_sf"/>
</dbReference>
<dbReference type="EMBL" id="JAGGKN010000001">
    <property type="protein sequence ID" value="MBP1951278.1"/>
    <property type="molecule type" value="Genomic_DNA"/>
</dbReference>
<dbReference type="Gene3D" id="1.10.10.10">
    <property type="entry name" value="Winged helix-like DNA-binding domain superfamily/Winged helix DNA-binding domain"/>
    <property type="match status" value="1"/>
</dbReference>
<keyword evidence="5" id="KW-0804">Transcription</keyword>
<dbReference type="STRING" id="586411.SAMN05216187_11515"/>
<dbReference type="Proteomes" id="UP001519348">
    <property type="component" value="Unassembled WGS sequence"/>
</dbReference>
<reference evidence="9" key="2">
    <citation type="submission" date="2016-10" db="EMBL/GenBank/DDBJ databases">
        <authorList>
            <person name="de Groot N.N."/>
        </authorList>
    </citation>
    <scope>NUCLEOTIDE SEQUENCE [LARGE SCALE GENOMIC DNA]</scope>
    <source>
        <strain evidence="9">CGMCC 1.8911</strain>
    </source>
</reference>
<feature type="domain" description="HTH crp-type" evidence="7">
    <location>
        <begin position="145"/>
        <end position="219"/>
    </location>
</feature>
<evidence type="ECO:0000256" key="1">
    <source>
        <dbReference type="ARBA" id="ARBA00020091"/>
    </source>
</evidence>
<dbReference type="InterPro" id="IPR012318">
    <property type="entry name" value="HTH_CRP"/>
</dbReference>
<evidence type="ECO:0000256" key="4">
    <source>
        <dbReference type="ARBA" id="ARBA00023159"/>
    </source>
</evidence>
<feature type="domain" description="Cyclic nucleotide-binding" evidence="6">
    <location>
        <begin position="11"/>
        <end position="131"/>
    </location>
</feature>
<evidence type="ECO:0000256" key="2">
    <source>
        <dbReference type="ARBA" id="ARBA00023015"/>
    </source>
</evidence>
<reference evidence="8 11" key="3">
    <citation type="submission" date="2021-03" db="EMBL/GenBank/DDBJ databases">
        <title>Genomic Encyclopedia of Type Strains, Phase IV (KMG-IV): sequencing the most valuable type-strain genomes for metagenomic binning, comparative biology and taxonomic classification.</title>
        <authorList>
            <person name="Goeker M."/>
        </authorList>
    </citation>
    <scope>NUCLEOTIDE SEQUENCE [LARGE SCALE GENOMIC DNA]</scope>
    <source>
        <strain evidence="8 11">DSM 22420</strain>
    </source>
</reference>
<reference evidence="10" key="1">
    <citation type="submission" date="2016-10" db="EMBL/GenBank/DDBJ databases">
        <authorList>
            <person name="Varghese N."/>
            <person name="Submissions S."/>
        </authorList>
    </citation>
    <scope>NUCLEOTIDE SEQUENCE [LARGE SCALE GENOMIC DNA]</scope>
    <source>
        <strain evidence="10">CGMCC 1.8911</strain>
    </source>
</reference>
<evidence type="ECO:0000259" key="6">
    <source>
        <dbReference type="PROSITE" id="PS50042"/>
    </source>
</evidence>
<proteinExistence type="predicted"/>
<dbReference type="GO" id="GO:0005829">
    <property type="term" value="C:cytosol"/>
    <property type="evidence" value="ECO:0007669"/>
    <property type="project" value="TreeGrafter"/>
</dbReference>
<dbReference type="CDD" id="cd00038">
    <property type="entry name" value="CAP_ED"/>
    <property type="match status" value="1"/>
</dbReference>
<gene>
    <name evidence="8" type="ORF">J2Z27_000304</name>
    <name evidence="9" type="ORF">SAMN05216187_11515</name>
</gene>
<accession>A0A1G9E9Y6</accession>
<dbReference type="InterPro" id="IPR018490">
    <property type="entry name" value="cNMP-bd_dom_sf"/>
</dbReference>
<dbReference type="AlphaFoldDB" id="A0A1G9E9Y6"/>